<accession>X1PD74</accession>
<dbReference type="EMBL" id="BARV01033818">
    <property type="protein sequence ID" value="GAI54262.1"/>
    <property type="molecule type" value="Genomic_DNA"/>
</dbReference>
<name>X1PD74_9ZZZZ</name>
<protein>
    <submittedName>
        <fullName evidence="1">Uncharacterized protein</fullName>
    </submittedName>
</protein>
<evidence type="ECO:0000313" key="1">
    <source>
        <dbReference type="EMBL" id="GAI54262.1"/>
    </source>
</evidence>
<reference evidence="1" key="1">
    <citation type="journal article" date="2014" name="Front. Microbiol.">
        <title>High frequency of phylogenetically diverse reductive dehalogenase-homologous genes in deep subseafloor sedimentary metagenomes.</title>
        <authorList>
            <person name="Kawai M."/>
            <person name="Futagami T."/>
            <person name="Toyoda A."/>
            <person name="Takaki Y."/>
            <person name="Nishi S."/>
            <person name="Hori S."/>
            <person name="Arai W."/>
            <person name="Tsubouchi T."/>
            <person name="Morono Y."/>
            <person name="Uchiyama I."/>
            <person name="Ito T."/>
            <person name="Fujiyama A."/>
            <person name="Inagaki F."/>
            <person name="Takami H."/>
        </authorList>
    </citation>
    <scope>NUCLEOTIDE SEQUENCE</scope>
    <source>
        <strain evidence="1">Expedition CK06-06</strain>
    </source>
</reference>
<gene>
    <name evidence="1" type="ORF">S06H3_53095</name>
</gene>
<sequence>MSSLNNPSEAIFDDVKDFSFVPEIIVYDPISHGSITKTIDCFLKL</sequence>
<organism evidence="1">
    <name type="scientific">marine sediment metagenome</name>
    <dbReference type="NCBI Taxonomy" id="412755"/>
    <lineage>
        <taxon>unclassified sequences</taxon>
        <taxon>metagenomes</taxon>
        <taxon>ecological metagenomes</taxon>
    </lineage>
</organism>
<dbReference type="AlphaFoldDB" id="X1PD74"/>
<feature type="non-terminal residue" evidence="1">
    <location>
        <position position="45"/>
    </location>
</feature>
<comment type="caution">
    <text evidence="1">The sequence shown here is derived from an EMBL/GenBank/DDBJ whole genome shotgun (WGS) entry which is preliminary data.</text>
</comment>
<proteinExistence type="predicted"/>